<comment type="similarity">
    <text evidence="2">Belongs to the bacterial solute-binding protein 8 family.</text>
</comment>
<evidence type="ECO:0000256" key="2">
    <source>
        <dbReference type="ARBA" id="ARBA00008814"/>
    </source>
</evidence>
<evidence type="ECO:0000256" key="4">
    <source>
        <dbReference type="ARBA" id="ARBA00022496"/>
    </source>
</evidence>
<dbReference type="PANTHER" id="PTHR30532">
    <property type="entry name" value="IRON III DICITRATE-BINDING PERIPLASMIC PROTEIN"/>
    <property type="match status" value="1"/>
</dbReference>
<dbReference type="EMBL" id="FOFG01000011">
    <property type="protein sequence ID" value="SER11350.1"/>
    <property type="molecule type" value="Genomic_DNA"/>
</dbReference>
<evidence type="ECO:0000256" key="5">
    <source>
        <dbReference type="ARBA" id="ARBA00022729"/>
    </source>
</evidence>
<dbReference type="GO" id="GO:0030288">
    <property type="term" value="C:outer membrane-bounded periplasmic space"/>
    <property type="evidence" value="ECO:0007669"/>
    <property type="project" value="TreeGrafter"/>
</dbReference>
<dbReference type="PROSITE" id="PS50983">
    <property type="entry name" value="FE_B12_PBP"/>
    <property type="match status" value="1"/>
</dbReference>
<sequence length="365" mass="38787">MNPGFSRFSRATMVAFHMDEIKAARASGLPHSSRRQVLAGIASGLLAPVLVGSTPASASAADELRFTHAYGETVLPAPARRVVSLGYTTHDALLALGVPPVANRYWFGDYPFGAWPWAQPYLDGTEPELLKGEVSIEKVAALRPDLIVAIGSGISRAEYSVLSRIAPVLMQEARYPPYGTPWDALTRTVGRALGRSDEAERLVAATYRTFADARARNPLWAGRTAVAAYHMSGETGAFVGADTRARFLADLGFQPTPAITRIAGPDGFYGALSPEDLSPVDADILVWIAAFAMQDLVALPMRKTLRAYREGREVVASPLVAGAMSYGSVLSLPFALKALEADLTAAVDGSPETPVKSAVEAGLTS</sequence>
<keyword evidence="4" id="KW-0410">Iron transport</keyword>
<comment type="subcellular location">
    <subcellularLocation>
        <location evidence="1">Cell envelope</location>
    </subcellularLocation>
</comment>
<evidence type="ECO:0000256" key="1">
    <source>
        <dbReference type="ARBA" id="ARBA00004196"/>
    </source>
</evidence>
<organism evidence="7 8">
    <name type="scientific">Faunimonas pinastri</name>
    <dbReference type="NCBI Taxonomy" id="1855383"/>
    <lineage>
        <taxon>Bacteria</taxon>
        <taxon>Pseudomonadati</taxon>
        <taxon>Pseudomonadota</taxon>
        <taxon>Alphaproteobacteria</taxon>
        <taxon>Hyphomicrobiales</taxon>
        <taxon>Afifellaceae</taxon>
        <taxon>Faunimonas</taxon>
    </lineage>
</organism>
<keyword evidence="3" id="KW-0813">Transport</keyword>
<feature type="domain" description="Fe/B12 periplasmic-binding" evidence="6">
    <location>
        <begin position="81"/>
        <end position="347"/>
    </location>
</feature>
<dbReference type="AlphaFoldDB" id="A0A1H9LIX8"/>
<dbReference type="SUPFAM" id="SSF53807">
    <property type="entry name" value="Helical backbone' metal receptor"/>
    <property type="match status" value="1"/>
</dbReference>
<evidence type="ECO:0000259" key="6">
    <source>
        <dbReference type="PROSITE" id="PS50983"/>
    </source>
</evidence>
<reference evidence="7 8" key="1">
    <citation type="submission" date="2016-10" db="EMBL/GenBank/DDBJ databases">
        <authorList>
            <person name="de Groot N.N."/>
        </authorList>
    </citation>
    <scope>NUCLEOTIDE SEQUENCE [LARGE SCALE GENOMIC DNA]</scope>
    <source>
        <strain evidence="7 8">A52C2</strain>
    </source>
</reference>
<dbReference type="InterPro" id="IPR002491">
    <property type="entry name" value="ABC_transptr_periplasmic_BD"/>
</dbReference>
<dbReference type="Proteomes" id="UP000199647">
    <property type="component" value="Unassembled WGS sequence"/>
</dbReference>
<keyword evidence="4" id="KW-0406">Ion transport</keyword>
<gene>
    <name evidence="7" type="ORF">SAMN05216548_111110</name>
</gene>
<evidence type="ECO:0000256" key="3">
    <source>
        <dbReference type="ARBA" id="ARBA00022448"/>
    </source>
</evidence>
<dbReference type="InterPro" id="IPR006311">
    <property type="entry name" value="TAT_signal"/>
</dbReference>
<evidence type="ECO:0000313" key="7">
    <source>
        <dbReference type="EMBL" id="SER11350.1"/>
    </source>
</evidence>
<dbReference type="STRING" id="1855383.SAMN05216548_111110"/>
<dbReference type="PROSITE" id="PS51318">
    <property type="entry name" value="TAT"/>
    <property type="match status" value="1"/>
</dbReference>
<keyword evidence="5" id="KW-0732">Signal</keyword>
<protein>
    <submittedName>
        <fullName evidence="7">Iron complex transport system substrate-binding protein</fullName>
    </submittedName>
</protein>
<proteinExistence type="inferred from homology"/>
<dbReference type="Gene3D" id="3.40.50.1980">
    <property type="entry name" value="Nitrogenase molybdenum iron protein domain"/>
    <property type="match status" value="2"/>
</dbReference>
<accession>A0A1H9LIX8</accession>
<dbReference type="PANTHER" id="PTHR30532:SF24">
    <property type="entry name" value="FERRIC ENTEROBACTIN-BINDING PERIPLASMIC PROTEIN FEPB"/>
    <property type="match status" value="1"/>
</dbReference>
<dbReference type="Pfam" id="PF01497">
    <property type="entry name" value="Peripla_BP_2"/>
    <property type="match status" value="1"/>
</dbReference>
<keyword evidence="8" id="KW-1185">Reference proteome</keyword>
<keyword evidence="4" id="KW-0408">Iron</keyword>
<evidence type="ECO:0000313" key="8">
    <source>
        <dbReference type="Proteomes" id="UP000199647"/>
    </source>
</evidence>
<dbReference type="InterPro" id="IPR051313">
    <property type="entry name" value="Bact_iron-sidero_bind"/>
</dbReference>
<name>A0A1H9LIX8_9HYPH</name>
<dbReference type="GO" id="GO:1901678">
    <property type="term" value="P:iron coordination entity transport"/>
    <property type="evidence" value="ECO:0007669"/>
    <property type="project" value="UniProtKB-ARBA"/>
</dbReference>